<dbReference type="InterPro" id="IPR056474">
    <property type="entry name" value="SEN1_barrel"/>
</dbReference>
<dbReference type="InterPro" id="IPR027417">
    <property type="entry name" value="P-loop_NTPase"/>
</dbReference>
<evidence type="ECO:0000259" key="3">
    <source>
        <dbReference type="Pfam" id="PF13086"/>
    </source>
</evidence>
<gene>
    <name evidence="5" type="ORF">CBR_g45904</name>
</gene>
<dbReference type="Pfam" id="PF23576">
    <property type="entry name" value="SEN1_barrel"/>
    <property type="match status" value="1"/>
</dbReference>
<feature type="region of interest" description="Disordered" evidence="2">
    <location>
        <begin position="209"/>
        <end position="238"/>
    </location>
</feature>
<keyword evidence="6" id="KW-1185">Reference proteome</keyword>
<keyword evidence="1" id="KW-0175">Coiled coil</keyword>
<dbReference type="InterPro" id="IPR021109">
    <property type="entry name" value="Peptidase_aspartic_dom_sf"/>
</dbReference>
<proteinExistence type="predicted"/>
<feature type="compositionally biased region" description="Polar residues" evidence="2">
    <location>
        <begin position="907"/>
        <end position="919"/>
    </location>
</feature>
<feature type="compositionally biased region" description="Acidic residues" evidence="2">
    <location>
        <begin position="220"/>
        <end position="229"/>
    </location>
</feature>
<dbReference type="CDD" id="cd00303">
    <property type="entry name" value="retropepsin_like"/>
    <property type="match status" value="1"/>
</dbReference>
<feature type="compositionally biased region" description="Basic and acidic residues" evidence="2">
    <location>
        <begin position="7"/>
        <end position="17"/>
    </location>
</feature>
<feature type="compositionally biased region" description="Polar residues" evidence="2">
    <location>
        <begin position="1494"/>
        <end position="1511"/>
    </location>
</feature>
<feature type="region of interest" description="Disordered" evidence="2">
    <location>
        <begin position="1071"/>
        <end position="1102"/>
    </location>
</feature>
<feature type="region of interest" description="Disordered" evidence="2">
    <location>
        <begin position="1880"/>
        <end position="1900"/>
    </location>
</feature>
<evidence type="ECO:0000256" key="2">
    <source>
        <dbReference type="SAM" id="MobiDB-lite"/>
    </source>
</evidence>
<name>A0A388LZJ7_CHABU</name>
<dbReference type="InterPro" id="IPR045055">
    <property type="entry name" value="DNA2/NAM7-like"/>
</dbReference>
<feature type="compositionally biased region" description="Basic and acidic residues" evidence="2">
    <location>
        <begin position="869"/>
        <end position="879"/>
    </location>
</feature>
<dbReference type="EMBL" id="BFEA01000630">
    <property type="protein sequence ID" value="GBG87750.1"/>
    <property type="molecule type" value="Genomic_DNA"/>
</dbReference>
<dbReference type="GO" id="GO:0004386">
    <property type="term" value="F:helicase activity"/>
    <property type="evidence" value="ECO:0007669"/>
    <property type="project" value="InterPro"/>
</dbReference>
<dbReference type="Pfam" id="PF08284">
    <property type="entry name" value="RVP_2"/>
    <property type="match status" value="1"/>
</dbReference>
<dbReference type="OrthoDB" id="6513042at2759"/>
<evidence type="ECO:0000313" key="5">
    <source>
        <dbReference type="EMBL" id="GBG87750.1"/>
    </source>
</evidence>
<dbReference type="Proteomes" id="UP000265515">
    <property type="component" value="Unassembled WGS sequence"/>
</dbReference>
<feature type="domain" description="DNA2/NAM7 helicase helicase" evidence="3">
    <location>
        <begin position="1342"/>
        <end position="1585"/>
    </location>
</feature>
<comment type="caution">
    <text evidence="5">The sequence shown here is derived from an EMBL/GenBank/DDBJ whole genome shotgun (WGS) entry which is preliminary data.</text>
</comment>
<evidence type="ECO:0000259" key="4">
    <source>
        <dbReference type="Pfam" id="PF23576"/>
    </source>
</evidence>
<protein>
    <submittedName>
        <fullName evidence="5">Uncharacterized protein</fullName>
    </submittedName>
</protein>
<feature type="region of interest" description="Disordered" evidence="2">
    <location>
        <begin position="1468"/>
        <end position="1511"/>
    </location>
</feature>
<sequence>MGHRRKLTFERSREQELGKNSSVETTRPSKDGRTSELRPESRGSELNRDGGPRQIGIAKPGLGRIGTSGAGLVRRTETLGWDRDYGSTRDFKQAAILVETEGQIERQRRNLLFILLKQVPENKHFKMMNTRAKQIAFDIVRRGYSVQASFPGSSPPWECANIWGPALLETVMSTSDTATIQQSALDLLQLMLIGDVSVLSALFIRNKASSKGQTPPNLAQEDEDEDGEEVGGLAGTGLGERPNVLSVNEFRRLQRSAVDEADRWRCVPIIWDFLRKVSPSAVPCGLAETVFWAASQFSPLEGGPPGEMERETICANGDLAERISVELRQAMSWANSTGVDDCNEVSCVNAVLAKHYWMQLIWILKRWAGMFVQRYRSIKVVNQPWVVEGLVLLFLDADTEMGAFRKEMMKAYAGGKEDKVALDDFFAKICSSPATSALIARGFQHAAHMLLAQEFQYSVRRLAQFAFYVKKILESIISRKPTEASAWDHVVARICEISWQAIVEPLTTVSPCGMGKHNLDVQYAQLSFVNIFQLLQVLWQYLPRTGRNAPVTRTILPKDHQYPHQDYRSIGTDVISKIIRWGLTRDLSVRRRWKGAIEVIMKDLLQHLDQLPPEILDAGKQVLEAGTSPLTDEERIALAPLFKNAAPGSLGRGLLENLPRVSGERVSASGSKPGGKVAISIGQKNGSVLNLNSVKSEPVSPEDSSSGKAALHVDSSCEMNADQFSFKDALQSGSRVRGREVAENGDATDIKIADDQFNFKDALQSRRRLRGRGVAEDGDDTDKILADCLRSTSLLRARVEGLDKDDELTASAAVRVKEEPMGRESCPFTINDEGTRWSKPEWVEMEHGIVMIPDDDEDESKGQSAESDLETKTSEDSRASRQYLSGLKRPCSDADYANEHIGRSELSRPSTPRVSNASKGASRGGVASVRGDKNPGAPPEGASGNRLFGVPLDGAMGSQAGPAKRRKVETGKGISKFAAMRKDYHAERQKMHTTIAANKCRMGNASVAAVHSNQGFARDQAVLDGEPRERYRPVLEETSHYGNKGTDGELDALRNILKLAGQGSRRKTIQLGTPGKVAGRGSSGTSTGRIGKSGQRPPPPRLDDWWKEILKLDYHEVVRAESDRDKDALRKAGLLRVQNRFVDSSDYQKNFAPLVLEEFKAQIQKEHMEGNGNASGRGAEPKGVLRLMSLEKVDDFWVGRFMGEPGSDAVLRSCFEHDLLLLVRQAGAGSGPPPHMLAKVEKRDRDSKMRGVILHLRFYLPASNERLVKARSSLRDNSKWETTKLLSLISNIREFQALSSIENLPFLDVILRPCPEHGQTVARELCLGALPQPLRERLEREYNESQLSAIAASIGPKPGATEQGHHLALIQGPPGTGKTRTILAIVSALLALWAHNLEARRNTSQNGCVGRGSDEGEPIKLGHWRRSGRGRVLVCAQSNAAVDELVARIFKCNRIAAREGRAAAAGQQLPLPHPSEMDNPTVDNAASGSPREACSSNPPAPQAQQEGSTATSVGTLDAAPVRQQGETMTASLVRLGTHMQQVQEEQQREAAAEAARLNAIARAEEQRRRQLADATANHNKARRDAASVLVQQEAAHTATLQAWHVDPAETMEPTVEDQTKLALANMMHQVILTCNWQQVKLARQARTITEYEETLKSLHARLDVLEKDDVPHRHTASSSINPSICELEERMDHLVALVGDLNTLYLCSTGASQMCLNHLAQTEGVEVSKLYTKITWDAMTEKWQKRFIVDDAQGKGVNRIFNMHRGSQPTREWLTEWQKIVTIPNLDIPFVHLRREFFQRSVDAVSTALGERSLYTDLTRSWRRRAKSSKPIGGQPTSGEVNRLLWKRAKARGRSKSLLSKEMDKRTTRRLTSLVKETGSTPFRHDATTTTRRRRQRRCPSTAKLGKLSFTGSEATPFPTLSDTVALLTTSSTSGEHAYVASLHEDYEDYAVQLVPPLDQPLHVQESYACATSSLSPSEPAPSPTTLGDSSVCDLDPLTPEDFQWLPLPPSGSLPKPHCNALMAELRNYLHAAVLSPLMEDGVAVVDLREYIAKIDREYATQRYDDTDAPLLYIRIQIGKATCSALIDWGATRNYISQDFMTRAGLGPRVRRESQPTQVTLADGRMHKSIDRCIDSVPVYFRPLAREAVSFDILDTKFDMILGMSWLCSEDHPVNFYRRTVHVRDRNGVLVPCMVPPPHPSIGCHVVSAASIRNSIARNDVEEMGICFLHALPPPDEPAAEQPPDPRIVQLLDSYGDVFEAPAGIVKFALR</sequence>
<evidence type="ECO:0000256" key="1">
    <source>
        <dbReference type="SAM" id="Coils"/>
    </source>
</evidence>
<dbReference type="Gene3D" id="3.40.50.300">
    <property type="entry name" value="P-loop containing nucleotide triphosphate hydrolases"/>
    <property type="match status" value="1"/>
</dbReference>
<feature type="compositionally biased region" description="Basic and acidic residues" evidence="2">
    <location>
        <begin position="897"/>
        <end position="906"/>
    </location>
</feature>
<feature type="domain" description="Helicase SEN1 beta-barrel" evidence="4">
    <location>
        <begin position="1186"/>
        <end position="1285"/>
    </location>
</feature>
<dbReference type="SUPFAM" id="SSF52540">
    <property type="entry name" value="P-loop containing nucleoside triphosphate hydrolases"/>
    <property type="match status" value="1"/>
</dbReference>
<organism evidence="5 6">
    <name type="scientific">Chara braunii</name>
    <name type="common">Braun's stonewort</name>
    <dbReference type="NCBI Taxonomy" id="69332"/>
    <lineage>
        <taxon>Eukaryota</taxon>
        <taxon>Viridiplantae</taxon>
        <taxon>Streptophyta</taxon>
        <taxon>Charophyceae</taxon>
        <taxon>Charales</taxon>
        <taxon>Characeae</taxon>
        <taxon>Chara</taxon>
    </lineage>
</organism>
<dbReference type="PANTHER" id="PTHR10887:SF495">
    <property type="entry name" value="HELICASE SENATAXIN ISOFORM X1-RELATED"/>
    <property type="match status" value="1"/>
</dbReference>
<accession>A0A388LZJ7</accession>
<dbReference type="PANTHER" id="PTHR10887">
    <property type="entry name" value="DNA2/NAM7 HELICASE FAMILY"/>
    <property type="match status" value="1"/>
</dbReference>
<dbReference type="Gramene" id="GBG87750">
    <property type="protein sequence ID" value="GBG87750"/>
    <property type="gene ID" value="CBR_g45904"/>
</dbReference>
<feature type="compositionally biased region" description="Low complexity" evidence="2">
    <location>
        <begin position="1079"/>
        <end position="1094"/>
    </location>
</feature>
<reference evidence="5 6" key="1">
    <citation type="journal article" date="2018" name="Cell">
        <title>The Chara Genome: Secondary Complexity and Implications for Plant Terrestrialization.</title>
        <authorList>
            <person name="Nishiyama T."/>
            <person name="Sakayama H."/>
            <person name="Vries J.D."/>
            <person name="Buschmann H."/>
            <person name="Saint-Marcoux D."/>
            <person name="Ullrich K.K."/>
            <person name="Haas F.B."/>
            <person name="Vanderstraeten L."/>
            <person name="Becker D."/>
            <person name="Lang D."/>
            <person name="Vosolsobe S."/>
            <person name="Rombauts S."/>
            <person name="Wilhelmsson P.K.I."/>
            <person name="Janitza P."/>
            <person name="Kern R."/>
            <person name="Heyl A."/>
            <person name="Rumpler F."/>
            <person name="Villalobos L.I.A.C."/>
            <person name="Clay J.M."/>
            <person name="Skokan R."/>
            <person name="Toyoda A."/>
            <person name="Suzuki Y."/>
            <person name="Kagoshima H."/>
            <person name="Schijlen E."/>
            <person name="Tajeshwar N."/>
            <person name="Catarino B."/>
            <person name="Hetherington A.J."/>
            <person name="Saltykova A."/>
            <person name="Bonnot C."/>
            <person name="Breuninger H."/>
            <person name="Symeonidi A."/>
            <person name="Radhakrishnan G.V."/>
            <person name="Van Nieuwerburgh F."/>
            <person name="Deforce D."/>
            <person name="Chang C."/>
            <person name="Karol K.G."/>
            <person name="Hedrich R."/>
            <person name="Ulvskov P."/>
            <person name="Glockner G."/>
            <person name="Delwiche C.F."/>
            <person name="Petrasek J."/>
            <person name="Van de Peer Y."/>
            <person name="Friml J."/>
            <person name="Beilby M."/>
            <person name="Dolan L."/>
            <person name="Kohara Y."/>
            <person name="Sugano S."/>
            <person name="Fujiyama A."/>
            <person name="Delaux P.-M."/>
            <person name="Quint M."/>
            <person name="TheiBen G."/>
            <person name="Hagemann M."/>
            <person name="Harholt J."/>
            <person name="Dunand C."/>
            <person name="Zachgo S."/>
            <person name="Langdale J."/>
            <person name="Maumus F."/>
            <person name="Straeten D.V.D."/>
            <person name="Gould S.B."/>
            <person name="Rensing S.A."/>
        </authorList>
    </citation>
    <scope>NUCLEOTIDE SEQUENCE [LARGE SCALE GENOMIC DNA]</scope>
    <source>
        <strain evidence="5 6">S276</strain>
    </source>
</reference>
<evidence type="ECO:0000313" key="6">
    <source>
        <dbReference type="Proteomes" id="UP000265515"/>
    </source>
</evidence>
<dbReference type="Pfam" id="PF13086">
    <property type="entry name" value="AAA_11"/>
    <property type="match status" value="1"/>
</dbReference>
<dbReference type="STRING" id="69332.A0A388LZJ7"/>
<dbReference type="Gene3D" id="2.40.70.10">
    <property type="entry name" value="Acid Proteases"/>
    <property type="match status" value="1"/>
</dbReference>
<feature type="region of interest" description="Disordered" evidence="2">
    <location>
        <begin position="1"/>
        <end position="69"/>
    </location>
</feature>
<feature type="region of interest" description="Disordered" evidence="2">
    <location>
        <begin position="852"/>
        <end position="946"/>
    </location>
</feature>
<feature type="coiled-coil region" evidence="1">
    <location>
        <begin position="1641"/>
        <end position="1668"/>
    </location>
</feature>
<dbReference type="InterPro" id="IPR041677">
    <property type="entry name" value="DNA2/NAM7_AAA_11"/>
</dbReference>
<feature type="compositionally biased region" description="Basic and acidic residues" evidence="2">
    <location>
        <begin position="27"/>
        <end position="51"/>
    </location>
</feature>